<organism evidence="2 3">
    <name type="scientific">Roridomyces roridus</name>
    <dbReference type="NCBI Taxonomy" id="1738132"/>
    <lineage>
        <taxon>Eukaryota</taxon>
        <taxon>Fungi</taxon>
        <taxon>Dikarya</taxon>
        <taxon>Basidiomycota</taxon>
        <taxon>Agaricomycotina</taxon>
        <taxon>Agaricomycetes</taxon>
        <taxon>Agaricomycetidae</taxon>
        <taxon>Agaricales</taxon>
        <taxon>Marasmiineae</taxon>
        <taxon>Mycenaceae</taxon>
        <taxon>Roridomyces</taxon>
    </lineage>
</organism>
<dbReference type="Proteomes" id="UP001221142">
    <property type="component" value="Unassembled WGS sequence"/>
</dbReference>
<dbReference type="InterPro" id="IPR046521">
    <property type="entry name" value="DUF6698"/>
</dbReference>
<proteinExistence type="predicted"/>
<comment type="caution">
    <text evidence="2">The sequence shown here is derived from an EMBL/GenBank/DDBJ whole genome shotgun (WGS) entry which is preliminary data.</text>
</comment>
<evidence type="ECO:0000313" key="3">
    <source>
        <dbReference type="Proteomes" id="UP001221142"/>
    </source>
</evidence>
<feature type="compositionally biased region" description="Low complexity" evidence="1">
    <location>
        <begin position="300"/>
        <end position="339"/>
    </location>
</feature>
<dbReference type="Pfam" id="PF20414">
    <property type="entry name" value="DUF6698"/>
    <property type="match status" value="1"/>
</dbReference>
<accession>A0AAD7FFM5</accession>
<dbReference type="EMBL" id="JARKIF010000021">
    <property type="protein sequence ID" value="KAJ7617384.1"/>
    <property type="molecule type" value="Genomic_DNA"/>
</dbReference>
<reference evidence="2" key="1">
    <citation type="submission" date="2023-03" db="EMBL/GenBank/DDBJ databases">
        <title>Massive genome expansion in bonnet fungi (Mycena s.s.) driven by repeated elements and novel gene families across ecological guilds.</title>
        <authorList>
            <consortium name="Lawrence Berkeley National Laboratory"/>
            <person name="Harder C.B."/>
            <person name="Miyauchi S."/>
            <person name="Viragh M."/>
            <person name="Kuo A."/>
            <person name="Thoen E."/>
            <person name="Andreopoulos B."/>
            <person name="Lu D."/>
            <person name="Skrede I."/>
            <person name="Drula E."/>
            <person name="Henrissat B."/>
            <person name="Morin E."/>
            <person name="Kohler A."/>
            <person name="Barry K."/>
            <person name="LaButti K."/>
            <person name="Morin E."/>
            <person name="Salamov A."/>
            <person name="Lipzen A."/>
            <person name="Mereny Z."/>
            <person name="Hegedus B."/>
            <person name="Baldrian P."/>
            <person name="Stursova M."/>
            <person name="Weitz H."/>
            <person name="Taylor A."/>
            <person name="Grigoriev I.V."/>
            <person name="Nagy L.G."/>
            <person name="Martin F."/>
            <person name="Kauserud H."/>
        </authorList>
    </citation>
    <scope>NUCLEOTIDE SEQUENCE</scope>
    <source>
        <strain evidence="2">9284</strain>
    </source>
</reference>
<evidence type="ECO:0000313" key="2">
    <source>
        <dbReference type="EMBL" id="KAJ7617384.1"/>
    </source>
</evidence>
<protein>
    <submittedName>
        <fullName evidence="2">Uncharacterized protein</fullName>
    </submittedName>
</protein>
<feature type="region of interest" description="Disordered" evidence="1">
    <location>
        <begin position="283"/>
        <end position="354"/>
    </location>
</feature>
<evidence type="ECO:0000256" key="1">
    <source>
        <dbReference type="SAM" id="MobiDB-lite"/>
    </source>
</evidence>
<keyword evidence="3" id="KW-1185">Reference proteome</keyword>
<gene>
    <name evidence="2" type="ORF">FB45DRAFT_1034672</name>
</gene>
<sequence length="354" mass="39777">MMRTGAKRRWNAQRFKATTESKKLADAFDAFLAFAGEDVEAVVKNFFKSPQHWERLLNRMSDFGPAGRQQDTKELKPQINEYFPSDTAVDLKPSVRSTGDKKDCGFLHPMIRDALSSWPLRLKINEMEDGPGEVKKPTAAADKALKDLDQTHNYNTEGYPSCFYAVGGYDGVNQLDEKEGLLQVPIVLWVLRHIWFAKGKAMSTSTNIPPKCSARSMGVKKITAPIIVYTAIQTIVMLSSYDWDKVDNLEGMFDDLMELFEDDKEWGARTIAWYQERVFGVDEDDNSTTNASKPKRVTNAARMRAAREAAPAQQQEAGPSQPSPPVQQLQIPLQFLQGLNELPRPSSPLAEDLD</sequence>
<dbReference type="AlphaFoldDB" id="A0AAD7FFM5"/>
<name>A0AAD7FFM5_9AGAR</name>